<gene>
    <name evidence="1" type="ORF">DBT54_00855</name>
</gene>
<evidence type="ECO:0000313" key="2">
    <source>
        <dbReference type="Proteomes" id="UP000251923"/>
    </source>
</evidence>
<accession>A0A329P3Z4</accession>
<name>A0A329P3Z4_9LACT</name>
<evidence type="ECO:0008006" key="3">
    <source>
        <dbReference type="Google" id="ProtNLM"/>
    </source>
</evidence>
<organism evidence="1 2">
    <name type="scientific">Aerococcus urinae</name>
    <dbReference type="NCBI Taxonomy" id="1376"/>
    <lineage>
        <taxon>Bacteria</taxon>
        <taxon>Bacillati</taxon>
        <taxon>Bacillota</taxon>
        <taxon>Bacilli</taxon>
        <taxon>Lactobacillales</taxon>
        <taxon>Aerococcaceae</taxon>
        <taxon>Aerococcus</taxon>
    </lineage>
</organism>
<dbReference type="AlphaFoldDB" id="A0A329P3Z4"/>
<evidence type="ECO:0000313" key="1">
    <source>
        <dbReference type="EMBL" id="RAV81453.1"/>
    </source>
</evidence>
<reference evidence="1 2" key="1">
    <citation type="submission" date="2018-04" db="EMBL/GenBank/DDBJ databases">
        <title>Aerococcus urinae genomes.</title>
        <authorList>
            <person name="Hilt E."/>
            <person name="Gilbert N.M."/>
            <person name="Thomas-White K."/>
            <person name="Putonti C."/>
            <person name="Lewis A.L."/>
            <person name="Visck K.L."/>
            <person name="Wolfe A.J."/>
        </authorList>
    </citation>
    <scope>NUCLEOTIDE SEQUENCE [LARGE SCALE GENOMIC DNA]</scope>
    <source>
        <strain evidence="1 2">UMB7480</strain>
    </source>
</reference>
<proteinExistence type="predicted"/>
<sequence>MNKVTISDTVPTDQNGYIHLECPTCHENFMLSAEALNDENITEIWCPGCGLIHDNYYPQEVQDHLHKKLDDYVTEQLNEVFTDIAKTISSKNIKFKQSKKLKLNNPNNLQPYYGNLVEKNYSCCNVTAYIEPNRNLAGGYCPLCGGMIDGN</sequence>
<protein>
    <recommendedName>
        <fullName evidence="3">TFIIB-type zinc ribbon-containing protein</fullName>
    </recommendedName>
</protein>
<comment type="caution">
    <text evidence="1">The sequence shown here is derived from an EMBL/GenBank/DDBJ whole genome shotgun (WGS) entry which is preliminary data.</text>
</comment>
<dbReference type="RefSeq" id="WP_111829099.1">
    <property type="nucleotide sequence ID" value="NZ_JASOKO010000015.1"/>
</dbReference>
<dbReference type="Proteomes" id="UP000251923">
    <property type="component" value="Unassembled WGS sequence"/>
</dbReference>
<dbReference type="EMBL" id="QMHM01000001">
    <property type="protein sequence ID" value="RAV81453.1"/>
    <property type="molecule type" value="Genomic_DNA"/>
</dbReference>